<dbReference type="Proteomes" id="UP000288812">
    <property type="component" value="Unassembled WGS sequence"/>
</dbReference>
<gene>
    <name evidence="10 11" type="primary">rpoZ</name>
    <name evidence="11" type="ORF">EF514_05455</name>
</gene>
<evidence type="ECO:0000256" key="4">
    <source>
        <dbReference type="ARBA" id="ARBA00022478"/>
    </source>
</evidence>
<dbReference type="PANTHER" id="PTHR34476">
    <property type="entry name" value="DNA-DIRECTED RNA POLYMERASE SUBUNIT OMEGA"/>
    <property type="match status" value="1"/>
</dbReference>
<keyword evidence="6 10" id="KW-0548">Nucleotidyltransferase</keyword>
<keyword evidence="7 10" id="KW-0804">Transcription</keyword>
<accession>A0A437S7B5</accession>
<evidence type="ECO:0000256" key="6">
    <source>
        <dbReference type="ARBA" id="ARBA00022695"/>
    </source>
</evidence>
<keyword evidence="5 10" id="KW-0808">Transferase</keyword>
<comment type="catalytic activity">
    <reaction evidence="9 10">
        <text>RNA(n) + a ribonucleoside 5'-triphosphate = RNA(n+1) + diphosphate</text>
        <dbReference type="Rhea" id="RHEA:21248"/>
        <dbReference type="Rhea" id="RHEA-COMP:14527"/>
        <dbReference type="Rhea" id="RHEA-COMP:17342"/>
        <dbReference type="ChEBI" id="CHEBI:33019"/>
        <dbReference type="ChEBI" id="CHEBI:61557"/>
        <dbReference type="ChEBI" id="CHEBI:140395"/>
        <dbReference type="EC" id="2.7.7.6"/>
    </reaction>
</comment>
<sequence length="110" mass="12637">MIIPSFSEIKDVTNSRYELVILTAKRARKIVDGAKPLIETDSTNPVTISIEEILDKSIVFGEPMSDREYAKKIEEEKNSKYEIIRERELRELESRTELEDDFIGSDGENA</sequence>
<comment type="similarity">
    <text evidence="1 10">Belongs to the RNA polymerase subunit omega family.</text>
</comment>
<comment type="function">
    <text evidence="10">Promotes RNA polymerase assembly. Latches the N- and C-terminal regions of the beta' subunit thereby facilitating its interaction with the beta and alpha subunits.</text>
</comment>
<dbReference type="SUPFAM" id="SSF63562">
    <property type="entry name" value="RPB6/omega subunit-like"/>
    <property type="match status" value="1"/>
</dbReference>
<dbReference type="InterPro" id="IPR003716">
    <property type="entry name" value="DNA-dir_RNA_pol_omega"/>
</dbReference>
<evidence type="ECO:0000313" key="12">
    <source>
        <dbReference type="Proteomes" id="UP000288812"/>
    </source>
</evidence>
<name>A0A437S7B5_9FIRM</name>
<dbReference type="InterPro" id="IPR006110">
    <property type="entry name" value="Pol_omega/Rpo6/RPB6"/>
</dbReference>
<dbReference type="NCBIfam" id="TIGR00690">
    <property type="entry name" value="rpoZ"/>
    <property type="match status" value="1"/>
</dbReference>
<keyword evidence="12" id="KW-1185">Reference proteome</keyword>
<evidence type="ECO:0000313" key="11">
    <source>
        <dbReference type="EMBL" id="RVU54767.1"/>
    </source>
</evidence>
<evidence type="ECO:0000256" key="8">
    <source>
        <dbReference type="ARBA" id="ARBA00029924"/>
    </source>
</evidence>
<comment type="caution">
    <text evidence="11">The sequence shown here is derived from an EMBL/GenBank/DDBJ whole genome shotgun (WGS) entry which is preliminary data.</text>
</comment>
<evidence type="ECO:0000256" key="3">
    <source>
        <dbReference type="ARBA" id="ARBA00013725"/>
    </source>
</evidence>
<dbReference type="EMBL" id="RLIH01000006">
    <property type="protein sequence ID" value="RVU54767.1"/>
    <property type="molecule type" value="Genomic_DNA"/>
</dbReference>
<evidence type="ECO:0000256" key="5">
    <source>
        <dbReference type="ARBA" id="ARBA00022679"/>
    </source>
</evidence>
<dbReference type="InterPro" id="IPR036161">
    <property type="entry name" value="RPB6/omega-like_sf"/>
</dbReference>
<dbReference type="GO" id="GO:0000428">
    <property type="term" value="C:DNA-directed RNA polymerase complex"/>
    <property type="evidence" value="ECO:0007669"/>
    <property type="project" value="UniProtKB-KW"/>
</dbReference>
<evidence type="ECO:0000256" key="2">
    <source>
        <dbReference type="ARBA" id="ARBA00012418"/>
    </source>
</evidence>
<dbReference type="GO" id="GO:0003677">
    <property type="term" value="F:DNA binding"/>
    <property type="evidence" value="ECO:0007669"/>
    <property type="project" value="UniProtKB-UniRule"/>
</dbReference>
<protein>
    <recommendedName>
        <fullName evidence="3 10">DNA-directed RNA polymerase subunit omega</fullName>
        <shortName evidence="10">RNAP omega subunit</shortName>
        <ecNumber evidence="2 10">2.7.7.6</ecNumber>
    </recommendedName>
    <alternativeName>
        <fullName evidence="10">RNA polymerase omega subunit</fullName>
    </alternativeName>
    <alternativeName>
        <fullName evidence="8 10">Transcriptase subunit omega</fullName>
    </alternativeName>
</protein>
<dbReference type="GO" id="GO:0003899">
    <property type="term" value="F:DNA-directed RNA polymerase activity"/>
    <property type="evidence" value="ECO:0007669"/>
    <property type="project" value="UniProtKB-UniRule"/>
</dbReference>
<evidence type="ECO:0000256" key="1">
    <source>
        <dbReference type="ARBA" id="ARBA00006711"/>
    </source>
</evidence>
<dbReference type="Gene3D" id="3.90.940.10">
    <property type="match status" value="1"/>
</dbReference>
<reference evidence="11 12" key="1">
    <citation type="submission" date="2018-11" db="EMBL/GenBank/DDBJ databases">
        <title>Genome sequencing and assembly of Anaerosphaera sp. nov., GS7-6-2.</title>
        <authorList>
            <person name="Rettenmaier R."/>
            <person name="Liebl W."/>
            <person name="Zverlov V."/>
        </authorList>
    </citation>
    <scope>NUCLEOTIDE SEQUENCE [LARGE SCALE GENOMIC DNA]</scope>
    <source>
        <strain evidence="11 12">GS7-6-2</strain>
    </source>
</reference>
<evidence type="ECO:0000256" key="10">
    <source>
        <dbReference type="HAMAP-Rule" id="MF_00366"/>
    </source>
</evidence>
<evidence type="ECO:0000256" key="7">
    <source>
        <dbReference type="ARBA" id="ARBA00023163"/>
    </source>
</evidence>
<comment type="subunit">
    <text evidence="10">The RNAP catalytic core consists of 2 alpha, 1 beta, 1 beta' and 1 omega subunit. When a sigma factor is associated with the core the holoenzyme is formed, which can initiate transcription.</text>
</comment>
<dbReference type="OrthoDB" id="9815459at2"/>
<dbReference type="EC" id="2.7.7.6" evidence="2 10"/>
<dbReference type="SMART" id="SM01409">
    <property type="entry name" value="RNA_pol_Rpb6"/>
    <property type="match status" value="1"/>
</dbReference>
<dbReference type="Pfam" id="PF01192">
    <property type="entry name" value="RNA_pol_Rpb6"/>
    <property type="match status" value="1"/>
</dbReference>
<dbReference type="PANTHER" id="PTHR34476:SF1">
    <property type="entry name" value="DNA-DIRECTED RNA POLYMERASE SUBUNIT OMEGA"/>
    <property type="match status" value="1"/>
</dbReference>
<keyword evidence="4 10" id="KW-0240">DNA-directed RNA polymerase</keyword>
<evidence type="ECO:0000256" key="9">
    <source>
        <dbReference type="ARBA" id="ARBA00048552"/>
    </source>
</evidence>
<proteinExistence type="inferred from homology"/>
<organism evidence="11 12">
    <name type="scientific">Anaerosphaera multitolerans</name>
    <dbReference type="NCBI Taxonomy" id="2487351"/>
    <lineage>
        <taxon>Bacteria</taxon>
        <taxon>Bacillati</taxon>
        <taxon>Bacillota</taxon>
        <taxon>Tissierellia</taxon>
        <taxon>Tissierellales</taxon>
        <taxon>Peptoniphilaceae</taxon>
        <taxon>Anaerosphaera</taxon>
    </lineage>
</organism>
<dbReference type="AlphaFoldDB" id="A0A437S7B5"/>
<dbReference type="HAMAP" id="MF_00366">
    <property type="entry name" value="RNApol_bact_RpoZ"/>
    <property type="match status" value="1"/>
</dbReference>
<dbReference type="GO" id="GO:0006351">
    <property type="term" value="P:DNA-templated transcription"/>
    <property type="evidence" value="ECO:0007669"/>
    <property type="project" value="UniProtKB-UniRule"/>
</dbReference>